<dbReference type="GO" id="GO:0004326">
    <property type="term" value="F:tetrahydrofolylpolyglutamate synthase activity"/>
    <property type="evidence" value="ECO:0007669"/>
    <property type="project" value="UniProtKB-EC"/>
</dbReference>
<dbReference type="GO" id="GO:0005524">
    <property type="term" value="F:ATP binding"/>
    <property type="evidence" value="ECO:0007669"/>
    <property type="project" value="UniProtKB-KW"/>
</dbReference>
<proteinExistence type="inferred from homology"/>
<evidence type="ECO:0000256" key="3">
    <source>
        <dbReference type="ARBA" id="ARBA00022598"/>
    </source>
</evidence>
<dbReference type="PANTHER" id="PTHR11136:SF0">
    <property type="entry name" value="DIHYDROFOLATE SYNTHETASE-RELATED"/>
    <property type="match status" value="1"/>
</dbReference>
<evidence type="ECO:0000256" key="5">
    <source>
        <dbReference type="ARBA" id="ARBA00022741"/>
    </source>
</evidence>
<evidence type="ECO:0000256" key="6">
    <source>
        <dbReference type="ARBA" id="ARBA00022840"/>
    </source>
</evidence>
<dbReference type="Gene3D" id="3.40.1190.10">
    <property type="entry name" value="Mur-like, catalytic domain"/>
    <property type="match status" value="1"/>
</dbReference>
<dbReference type="Gene3D" id="3.90.190.20">
    <property type="entry name" value="Mur ligase, C-terminal domain"/>
    <property type="match status" value="1"/>
</dbReference>
<dbReference type="PIRSF" id="PIRSF001563">
    <property type="entry name" value="Folylpolyglu_synth"/>
    <property type="match status" value="1"/>
</dbReference>
<feature type="domain" description="Mur ligase central" evidence="12">
    <location>
        <begin position="44"/>
        <end position="266"/>
    </location>
</feature>
<evidence type="ECO:0000256" key="7">
    <source>
        <dbReference type="ARBA" id="ARBA00022842"/>
    </source>
</evidence>
<feature type="domain" description="Mur ligase C-terminal" evidence="11">
    <location>
        <begin position="293"/>
        <end position="420"/>
    </location>
</feature>
<dbReference type="Proteomes" id="UP000824243">
    <property type="component" value="Unassembled WGS sequence"/>
</dbReference>
<dbReference type="InterPro" id="IPR001645">
    <property type="entry name" value="Folylpolyglutamate_synth"/>
</dbReference>
<evidence type="ECO:0000256" key="2">
    <source>
        <dbReference type="ARBA" id="ARBA00013025"/>
    </source>
</evidence>
<keyword evidence="4" id="KW-0479">Metal-binding</keyword>
<dbReference type="GO" id="GO:0008841">
    <property type="term" value="F:dihydrofolate synthase activity"/>
    <property type="evidence" value="ECO:0007669"/>
    <property type="project" value="TreeGrafter"/>
</dbReference>
<comment type="catalytic activity">
    <reaction evidence="9">
        <text>(6S)-5,6,7,8-tetrahydrofolyl-(gamma-L-Glu)(n) + L-glutamate + ATP = (6S)-5,6,7,8-tetrahydrofolyl-(gamma-L-Glu)(n+1) + ADP + phosphate + H(+)</text>
        <dbReference type="Rhea" id="RHEA:10580"/>
        <dbReference type="Rhea" id="RHEA-COMP:14738"/>
        <dbReference type="Rhea" id="RHEA-COMP:14740"/>
        <dbReference type="ChEBI" id="CHEBI:15378"/>
        <dbReference type="ChEBI" id="CHEBI:29985"/>
        <dbReference type="ChEBI" id="CHEBI:30616"/>
        <dbReference type="ChEBI" id="CHEBI:43474"/>
        <dbReference type="ChEBI" id="CHEBI:141005"/>
        <dbReference type="ChEBI" id="CHEBI:456216"/>
        <dbReference type="EC" id="6.3.2.17"/>
    </reaction>
</comment>
<dbReference type="InterPro" id="IPR013221">
    <property type="entry name" value="Mur_ligase_cen"/>
</dbReference>
<evidence type="ECO:0000256" key="10">
    <source>
        <dbReference type="PIRNR" id="PIRNR001563"/>
    </source>
</evidence>
<dbReference type="EC" id="6.3.2.17" evidence="2"/>
<keyword evidence="7" id="KW-0460">Magnesium</keyword>
<gene>
    <name evidence="13" type="ORF">H9981_02995</name>
</gene>
<dbReference type="GO" id="GO:0005737">
    <property type="term" value="C:cytoplasm"/>
    <property type="evidence" value="ECO:0007669"/>
    <property type="project" value="TreeGrafter"/>
</dbReference>
<evidence type="ECO:0000259" key="11">
    <source>
        <dbReference type="Pfam" id="PF02875"/>
    </source>
</evidence>
<dbReference type="PANTHER" id="PTHR11136">
    <property type="entry name" value="FOLYLPOLYGLUTAMATE SYNTHASE-RELATED"/>
    <property type="match status" value="1"/>
</dbReference>
<dbReference type="InterPro" id="IPR036565">
    <property type="entry name" value="Mur-like_cat_sf"/>
</dbReference>
<evidence type="ECO:0000256" key="4">
    <source>
        <dbReference type="ARBA" id="ARBA00022723"/>
    </source>
</evidence>
<name>A0A9D1VWA8_9FIRM</name>
<dbReference type="InterPro" id="IPR018109">
    <property type="entry name" value="Folylpolyglutamate_synth_CS"/>
</dbReference>
<keyword evidence="6 10" id="KW-0067">ATP-binding</keyword>
<evidence type="ECO:0000313" key="13">
    <source>
        <dbReference type="EMBL" id="HIX47974.1"/>
    </source>
</evidence>
<dbReference type="PROSITE" id="PS01011">
    <property type="entry name" value="FOLYLPOLYGLU_SYNT_1"/>
    <property type="match status" value="1"/>
</dbReference>
<dbReference type="Pfam" id="PF02875">
    <property type="entry name" value="Mur_ligase_C"/>
    <property type="match status" value="1"/>
</dbReference>
<dbReference type="NCBIfam" id="TIGR01499">
    <property type="entry name" value="folC"/>
    <property type="match status" value="1"/>
</dbReference>
<protein>
    <recommendedName>
        <fullName evidence="2">tetrahydrofolate synthase</fullName>
        <ecNumber evidence="2">6.3.2.17</ecNumber>
    </recommendedName>
    <alternativeName>
        <fullName evidence="8">Tetrahydrofolylpolyglutamate synthase</fullName>
    </alternativeName>
</protein>
<evidence type="ECO:0000259" key="12">
    <source>
        <dbReference type="Pfam" id="PF08245"/>
    </source>
</evidence>
<reference evidence="13" key="1">
    <citation type="journal article" date="2021" name="PeerJ">
        <title>Extensive microbial diversity within the chicken gut microbiome revealed by metagenomics and culture.</title>
        <authorList>
            <person name="Gilroy R."/>
            <person name="Ravi A."/>
            <person name="Getino M."/>
            <person name="Pursley I."/>
            <person name="Horton D.L."/>
            <person name="Alikhan N.F."/>
            <person name="Baker D."/>
            <person name="Gharbi K."/>
            <person name="Hall N."/>
            <person name="Watson M."/>
            <person name="Adriaenssens E.M."/>
            <person name="Foster-Nyarko E."/>
            <person name="Jarju S."/>
            <person name="Secka A."/>
            <person name="Antonio M."/>
            <person name="Oren A."/>
            <person name="Chaudhuri R.R."/>
            <person name="La Ragione R."/>
            <person name="Hildebrand F."/>
            <person name="Pallen M.J."/>
        </authorList>
    </citation>
    <scope>NUCLEOTIDE SEQUENCE</scope>
    <source>
        <strain evidence="13">ChiSjej5B23-15282</strain>
    </source>
</reference>
<evidence type="ECO:0000256" key="1">
    <source>
        <dbReference type="ARBA" id="ARBA00008276"/>
    </source>
</evidence>
<comment type="similarity">
    <text evidence="1 10">Belongs to the folylpolyglutamate synthase family.</text>
</comment>
<dbReference type="EMBL" id="DXFA01000054">
    <property type="protein sequence ID" value="HIX47974.1"/>
    <property type="molecule type" value="Genomic_DNA"/>
</dbReference>
<keyword evidence="5 10" id="KW-0547">Nucleotide-binding</keyword>
<organism evidence="13 14">
    <name type="scientific">Candidatus Mediterraneibacter caccavium</name>
    <dbReference type="NCBI Taxonomy" id="2838661"/>
    <lineage>
        <taxon>Bacteria</taxon>
        <taxon>Bacillati</taxon>
        <taxon>Bacillota</taxon>
        <taxon>Clostridia</taxon>
        <taxon>Lachnospirales</taxon>
        <taxon>Lachnospiraceae</taxon>
        <taxon>Mediterraneibacter</taxon>
    </lineage>
</organism>
<keyword evidence="3 10" id="KW-0436">Ligase</keyword>
<dbReference type="InterPro" id="IPR036615">
    <property type="entry name" value="Mur_ligase_C_dom_sf"/>
</dbReference>
<dbReference type="Pfam" id="PF08245">
    <property type="entry name" value="Mur_ligase_M"/>
    <property type="match status" value="1"/>
</dbReference>
<accession>A0A9D1VWA8</accession>
<dbReference type="GO" id="GO:0046872">
    <property type="term" value="F:metal ion binding"/>
    <property type="evidence" value="ECO:0007669"/>
    <property type="project" value="UniProtKB-KW"/>
</dbReference>
<dbReference type="AlphaFoldDB" id="A0A9D1VWA8"/>
<evidence type="ECO:0000313" key="14">
    <source>
        <dbReference type="Proteomes" id="UP000824243"/>
    </source>
</evidence>
<evidence type="ECO:0000256" key="9">
    <source>
        <dbReference type="ARBA" id="ARBA00047493"/>
    </source>
</evidence>
<sequence>MTYKEARVYLDELSKYGSVLGLDAIRGLLRELGDPQESLRFIHIAGTNGKGSVLAYTSTILSEAGYRTGRYVSPTVISYLERIQVDGKWISEEMFAELTEQVRDAIARLEGAGKPVPTVFEAETAIAFLYFREMCCSLVVLEAGLGGALDATNIITNTVCAVFSSISLDHVGVIGSTLEEIAENKAGIIKPGCTVVSAAQVPAVTRILRERATQNSCSFFQAAPEQTHILSSGCQGSSLSYREFSNIRTSMAGSYQTDNLTAALEVIRALRAQGYCISDGAVRRGTERTSWPGRFTCIGERPVFILDGAHNADAALRLRQSVESYFPRRRFFFIIGVFQDKDHRAILETMCPLAAAVYTVDLPDRGRGLPAEALAGEARAYCPQVTAFPGGTDQADGIRRAVEHALCAASPDDVILAFGSLSYLHQVRDAYAHTVDTYFHTLAHTGTEGGSPRPYSTRGRELS</sequence>
<comment type="caution">
    <text evidence="13">The sequence shown here is derived from an EMBL/GenBank/DDBJ whole genome shotgun (WGS) entry which is preliminary data.</text>
</comment>
<dbReference type="SUPFAM" id="SSF53623">
    <property type="entry name" value="MurD-like peptide ligases, catalytic domain"/>
    <property type="match status" value="1"/>
</dbReference>
<dbReference type="PROSITE" id="PS01012">
    <property type="entry name" value="FOLYLPOLYGLU_SYNT_2"/>
    <property type="match status" value="1"/>
</dbReference>
<evidence type="ECO:0000256" key="8">
    <source>
        <dbReference type="ARBA" id="ARBA00030592"/>
    </source>
</evidence>
<dbReference type="SUPFAM" id="SSF53244">
    <property type="entry name" value="MurD-like peptide ligases, peptide-binding domain"/>
    <property type="match status" value="1"/>
</dbReference>
<dbReference type="InterPro" id="IPR004101">
    <property type="entry name" value="Mur_ligase_C"/>
</dbReference>
<reference evidence="13" key="2">
    <citation type="submission" date="2021-04" db="EMBL/GenBank/DDBJ databases">
        <authorList>
            <person name="Gilroy R."/>
        </authorList>
    </citation>
    <scope>NUCLEOTIDE SEQUENCE</scope>
    <source>
        <strain evidence="13">ChiSjej5B23-15282</strain>
    </source>
</reference>